<feature type="domain" description="Hpc2-related" evidence="2">
    <location>
        <begin position="124"/>
        <end position="172"/>
    </location>
</feature>
<feature type="compositionally biased region" description="Acidic residues" evidence="1">
    <location>
        <begin position="122"/>
        <end position="144"/>
    </location>
</feature>
<feature type="compositionally biased region" description="Polar residues" evidence="1">
    <location>
        <begin position="691"/>
        <end position="723"/>
    </location>
</feature>
<evidence type="ECO:0000259" key="2">
    <source>
        <dbReference type="Pfam" id="PF08729"/>
    </source>
</evidence>
<dbReference type="Proteomes" id="UP000593574">
    <property type="component" value="Unassembled WGS sequence"/>
</dbReference>
<comment type="caution">
    <text evidence="3">The sequence shown here is derived from an EMBL/GenBank/DDBJ whole genome shotgun (WGS) entry which is preliminary data.</text>
</comment>
<dbReference type="EMBL" id="JABEZV010000013">
    <property type="protein sequence ID" value="MBA0727767.1"/>
    <property type="molecule type" value="Genomic_DNA"/>
</dbReference>
<feature type="region of interest" description="Disordered" evidence="1">
    <location>
        <begin position="747"/>
        <end position="808"/>
    </location>
</feature>
<feature type="compositionally biased region" description="Low complexity" evidence="1">
    <location>
        <begin position="792"/>
        <end position="808"/>
    </location>
</feature>
<gene>
    <name evidence="3" type="ORF">Golax_000727</name>
</gene>
<feature type="compositionally biased region" description="Basic and acidic residues" evidence="1">
    <location>
        <begin position="110"/>
        <end position="121"/>
    </location>
</feature>
<evidence type="ECO:0000313" key="3">
    <source>
        <dbReference type="EMBL" id="MBA0727767.1"/>
    </source>
</evidence>
<dbReference type="PANTHER" id="PTHR21669">
    <property type="entry name" value="CAPZ-INTERACTING PROTEIN AND RELATED PROTEINS"/>
    <property type="match status" value="1"/>
</dbReference>
<organism evidence="3 4">
    <name type="scientific">Gossypium laxum</name>
    <dbReference type="NCBI Taxonomy" id="34288"/>
    <lineage>
        <taxon>Eukaryota</taxon>
        <taxon>Viridiplantae</taxon>
        <taxon>Streptophyta</taxon>
        <taxon>Embryophyta</taxon>
        <taxon>Tracheophyta</taxon>
        <taxon>Spermatophyta</taxon>
        <taxon>Magnoliopsida</taxon>
        <taxon>eudicotyledons</taxon>
        <taxon>Gunneridae</taxon>
        <taxon>Pentapetalae</taxon>
        <taxon>rosids</taxon>
        <taxon>malvids</taxon>
        <taxon>Malvales</taxon>
        <taxon>Malvaceae</taxon>
        <taxon>Malvoideae</taxon>
        <taxon>Gossypium</taxon>
    </lineage>
</organism>
<feature type="region of interest" description="Disordered" evidence="1">
    <location>
        <begin position="57"/>
        <end position="144"/>
    </location>
</feature>
<dbReference type="PANTHER" id="PTHR21669:SF28">
    <property type="entry name" value="YEMANUCLEIN"/>
    <property type="match status" value="1"/>
</dbReference>
<feature type="region of interest" description="Disordered" evidence="1">
    <location>
        <begin position="677"/>
        <end position="727"/>
    </location>
</feature>
<dbReference type="GO" id="GO:0005634">
    <property type="term" value="C:nucleus"/>
    <property type="evidence" value="ECO:0007669"/>
    <property type="project" value="TreeGrafter"/>
</dbReference>
<name>A0A7J9AUK6_9ROSI</name>
<feature type="region of interest" description="Disordered" evidence="1">
    <location>
        <begin position="1"/>
        <end position="25"/>
    </location>
</feature>
<feature type="region of interest" description="Disordered" evidence="1">
    <location>
        <begin position="173"/>
        <end position="264"/>
    </location>
</feature>
<dbReference type="GO" id="GO:0006325">
    <property type="term" value="P:chromatin organization"/>
    <property type="evidence" value="ECO:0007669"/>
    <property type="project" value="TreeGrafter"/>
</dbReference>
<feature type="region of interest" description="Disordered" evidence="1">
    <location>
        <begin position="553"/>
        <end position="573"/>
    </location>
</feature>
<evidence type="ECO:0000313" key="4">
    <source>
        <dbReference type="Proteomes" id="UP000593574"/>
    </source>
</evidence>
<accession>A0A7J9AUK6</accession>
<dbReference type="AlphaFoldDB" id="A0A7J9AUK6"/>
<feature type="compositionally biased region" description="Polar residues" evidence="1">
    <location>
        <begin position="225"/>
        <end position="240"/>
    </location>
</feature>
<dbReference type="InterPro" id="IPR014840">
    <property type="entry name" value="HRD"/>
</dbReference>
<sequence>MDDKTGGAAGGTAESSRLVAPKVMKSGDRQVFTVELRPGETTYVSWRKLVKDANRANGSSAAASVLTAPAPEPPPNAHPNLQSRIAPGQAAEKEAKDEAPGPNRFSAVIEKIERLYMGRDSSDEEELDETPDDDQYDTEDSFIDDAELDEYFEVDNSAIKHDGFFVNRGMLERVNEPPAIPNQQPKKRRRKDTSKPPSESDDGHVSNKHVKTVKVTAGRVEPSHGKNNSNSAQNLTTLSEQHGDVKAQNQLSVSGVPSKKKSSETRVALDSSAYLKVPNGDTFVPLSDVKDTEKSKMGFVQSKNVVSNKLKDATGSSDVLQQKYHDKNAYAQSKSQHGKRISNADELEQSFRPREKNGIRELPDANISDGKHAMQTANADCWKHTAKFKDLIDLSLSVRVHPHVVQDIRVEKSSHMSKKDGSTLRPKSSILEKAIRELEKLVAESRPPAVENQEADASSQGIKRRLPREIKVKLAKVARLAAQASQGKVSKELLNRLMSILGHLIQLRTLKRNLKVMISMGVSAKQEKDARFQQIKKEVIEMIKTRIPSFETKILEPPPGASDDFQESGSEERVNRRKFGMDATLENKICDLYDLYVDGLDEDAGPQIRKLYVEVDLLLAQLWPNGMMDNHEIKRAICREKERRKARYNRCKEQEKVKRKKIVALGLEESVRVESALSAQPQHTRERLATDSASQVLPSTNKLTSSTTAAAVQIPGPSTNGSSLDRVKQEKLKGISSNAMEEIKVADSSLPKKKVKRKPETELDAAHFCPEKSSLQPGDDRHKSTKQPVNVTPKSSLLPTTTSFEQSS</sequence>
<keyword evidence="4" id="KW-1185">Reference proteome</keyword>
<dbReference type="Pfam" id="PF08729">
    <property type="entry name" value="HUN"/>
    <property type="match status" value="1"/>
</dbReference>
<evidence type="ECO:0000256" key="1">
    <source>
        <dbReference type="SAM" id="MobiDB-lite"/>
    </source>
</evidence>
<proteinExistence type="predicted"/>
<reference evidence="3 4" key="1">
    <citation type="journal article" date="2019" name="Genome Biol. Evol.">
        <title>Insights into the evolution of the New World diploid cottons (Gossypium, subgenus Houzingenia) based on genome sequencing.</title>
        <authorList>
            <person name="Grover C.E."/>
            <person name="Arick M.A. 2nd"/>
            <person name="Thrash A."/>
            <person name="Conover J.L."/>
            <person name="Sanders W.S."/>
            <person name="Peterson D.G."/>
            <person name="Frelichowski J.E."/>
            <person name="Scheffler J.A."/>
            <person name="Scheffler B.E."/>
            <person name="Wendel J.F."/>
        </authorList>
    </citation>
    <scope>NUCLEOTIDE SEQUENCE [LARGE SCALE GENOMIC DNA]</scope>
    <source>
        <strain evidence="3">4</strain>
        <tissue evidence="3">Leaf</tissue>
    </source>
</reference>
<protein>
    <recommendedName>
        <fullName evidence="2">Hpc2-related domain-containing protein</fullName>
    </recommendedName>
</protein>